<evidence type="ECO:0000313" key="5">
    <source>
        <dbReference type="RefSeq" id="XP_017883737.1"/>
    </source>
</evidence>
<feature type="domain" description="NOA1/YqeH-like C-terminal" evidence="3">
    <location>
        <begin position="608"/>
        <end position="706"/>
    </location>
</feature>
<accession>A0AAJ7J372</accession>
<dbReference type="KEGG" id="ccal:108627156"/>
<dbReference type="CDD" id="cd01855">
    <property type="entry name" value="YqeH"/>
    <property type="match status" value="1"/>
</dbReference>
<feature type="region of interest" description="Disordered" evidence="1">
    <location>
        <begin position="98"/>
        <end position="117"/>
    </location>
</feature>
<evidence type="ECO:0000313" key="4">
    <source>
        <dbReference type="Proteomes" id="UP000694925"/>
    </source>
</evidence>
<evidence type="ECO:0000256" key="1">
    <source>
        <dbReference type="SAM" id="MobiDB-lite"/>
    </source>
</evidence>
<dbReference type="InterPro" id="IPR048422">
    <property type="entry name" value="NOA1/YqeH-like_C"/>
</dbReference>
<dbReference type="Pfam" id="PF21516">
    <property type="entry name" value="YqeH-like_C"/>
    <property type="match status" value="1"/>
</dbReference>
<reference evidence="5" key="1">
    <citation type="submission" date="2025-08" db="UniProtKB">
        <authorList>
            <consortium name="RefSeq"/>
        </authorList>
    </citation>
    <scope>IDENTIFICATION</scope>
    <source>
        <tissue evidence="5">Whole body</tissue>
    </source>
</reference>
<gene>
    <name evidence="5" type="primary">LOC108627156</name>
</gene>
<dbReference type="GO" id="GO:0005525">
    <property type="term" value="F:GTP binding"/>
    <property type="evidence" value="ECO:0007669"/>
    <property type="project" value="InterPro"/>
</dbReference>
<dbReference type="GeneID" id="108627156"/>
<dbReference type="InterPro" id="IPR027417">
    <property type="entry name" value="P-loop_NTPase"/>
</dbReference>
<evidence type="ECO:0000259" key="3">
    <source>
        <dbReference type="Pfam" id="PF21516"/>
    </source>
</evidence>
<dbReference type="RefSeq" id="XP_017883737.1">
    <property type="nucleotide sequence ID" value="XM_018028248.2"/>
</dbReference>
<name>A0AAJ7J372_9HYME</name>
<sequence>MRLTSIRFWLSQLRARNSRCDSTFSQFRRNTFSKSDEFKPDPRVLALRDKLLYCDYLDYENIKMGYLKRRRKYKKEFELAEKAKYEKLAYEPAVSVMLNDPNENDKSDIEHDSDSDEEKPLYMPYAAVTSYQITETNSNEDTPTNSLNNRYIELYEQYLEAKKDSVDKGKWTFEEFLKSSDIQSNVPKGELWKIPTTWMSDYEEFDDALIDENWNKYYGTPDPNSNVSSVPCGGCGALLHCRDPAIPGYLPSELFTNKKKDDLKTMVCQRCHFLKFYNASLEVKVSIEDYPKLLRAIKTKKCAVILIIDLTDFPCSIWPDLKSVLHPFTPIFLVGNKVDLLPRDCPKFIDHIKQSLLDTVVDVTGVKRENFTHVQLTSAKTGYGIEQLINKLQYKWRHRGDVYLIGCTNVGKSSMFNILLNSDYCKIQALDLIQRATVSAWPGTTLNLLKFPILNPSGRKAYLRTERLKMEQVYRMELSRYRDYQFKATGNIEFTTLQDEVGRTFTGRTVEEAQMDPFSEKSHAYLPTKPVFDESKPEYENSRWCYDTPGTIQKDQVLDLLTTDELLSTLPQQIITPRSFTLKLKQTVFLAGLGRLDYLEGEYFIRCTLFASKELPITICHTVDADEVYDRLLETDAFVVPANNPERLKKWPKLLSKEFKMTGIYRESAADVVLSSSGWIAVTPQENDNVLLRAWTPQGRGIHLRSPALLRYSVRLCGSKVPGTPVYSLGRRVYVNV</sequence>
<dbReference type="InterPro" id="IPR052807">
    <property type="entry name" value="Mito_transl_resp_regulator"/>
</dbReference>
<feature type="domain" description="G" evidence="2">
    <location>
        <begin position="402"/>
        <end position="453"/>
    </location>
</feature>
<dbReference type="SUPFAM" id="SSF52540">
    <property type="entry name" value="P-loop containing nucleoside triphosphate hydrolases"/>
    <property type="match status" value="1"/>
</dbReference>
<feature type="compositionally biased region" description="Basic and acidic residues" evidence="1">
    <location>
        <begin position="103"/>
        <end position="112"/>
    </location>
</feature>
<dbReference type="Gene3D" id="3.40.50.300">
    <property type="entry name" value="P-loop containing nucleotide triphosphate hydrolases"/>
    <property type="match status" value="1"/>
</dbReference>
<evidence type="ECO:0000259" key="2">
    <source>
        <dbReference type="Pfam" id="PF01926"/>
    </source>
</evidence>
<proteinExistence type="predicted"/>
<organism evidence="4 5">
    <name type="scientific">Ceratina calcarata</name>
    <dbReference type="NCBI Taxonomy" id="156304"/>
    <lineage>
        <taxon>Eukaryota</taxon>
        <taxon>Metazoa</taxon>
        <taxon>Ecdysozoa</taxon>
        <taxon>Arthropoda</taxon>
        <taxon>Hexapoda</taxon>
        <taxon>Insecta</taxon>
        <taxon>Pterygota</taxon>
        <taxon>Neoptera</taxon>
        <taxon>Endopterygota</taxon>
        <taxon>Hymenoptera</taxon>
        <taxon>Apocrita</taxon>
        <taxon>Aculeata</taxon>
        <taxon>Apoidea</taxon>
        <taxon>Anthophila</taxon>
        <taxon>Apidae</taxon>
        <taxon>Ceratina</taxon>
        <taxon>Zadontomerus</taxon>
    </lineage>
</organism>
<keyword evidence="4" id="KW-1185">Reference proteome</keyword>
<dbReference type="Pfam" id="PF01926">
    <property type="entry name" value="MMR_HSR1"/>
    <property type="match status" value="1"/>
</dbReference>
<dbReference type="PANTHER" id="PTHR46406:SF1">
    <property type="entry name" value="NITRIC OXIDE-ASSOCIATED PROTEIN 1"/>
    <property type="match status" value="1"/>
</dbReference>
<protein>
    <submittedName>
        <fullName evidence="5">Nitric oxide-associated protein 1</fullName>
    </submittedName>
</protein>
<dbReference type="Proteomes" id="UP000694925">
    <property type="component" value="Unplaced"/>
</dbReference>
<dbReference type="InterPro" id="IPR006073">
    <property type="entry name" value="GTP-bd"/>
</dbReference>
<dbReference type="PANTHER" id="PTHR46406">
    <property type="entry name" value="NITRIC OXIDE-ASSOCIATED PROTEIN 1"/>
    <property type="match status" value="1"/>
</dbReference>
<dbReference type="AlphaFoldDB" id="A0AAJ7J372"/>